<dbReference type="Proteomes" id="UP000261257">
    <property type="component" value="Unassembled WGS sequence"/>
</dbReference>
<feature type="region of interest" description="Disordered" evidence="1">
    <location>
        <begin position="169"/>
        <end position="249"/>
    </location>
</feature>
<evidence type="ECO:0000313" key="2">
    <source>
        <dbReference type="EMBL" id="RGM04949.1"/>
    </source>
</evidence>
<dbReference type="EMBL" id="QSSQ01000008">
    <property type="protein sequence ID" value="RGM04949.1"/>
    <property type="molecule type" value="Genomic_DNA"/>
</dbReference>
<name>A0A3E4U941_9FIRM</name>
<feature type="compositionally biased region" description="Basic and acidic residues" evidence="1">
    <location>
        <begin position="227"/>
        <end position="236"/>
    </location>
</feature>
<feature type="compositionally biased region" description="Basic residues" evidence="1">
    <location>
        <begin position="191"/>
        <end position="206"/>
    </location>
</feature>
<protein>
    <submittedName>
        <fullName evidence="2">Uncharacterized protein</fullName>
    </submittedName>
</protein>
<sequence>MTMVEKLYKKVKNIQDFNETASKLRQMGLKDELKNLAGKYKVPEVDLKEFLSGKRYFLIDGGETQKDYMSARSKLLDEMFNLNDPHFTDVIGNYLIKCCDKSDFADLVLQKHKTLQRCVESIMSRAYEMVSDEVKKSGRYANMAVLEDTVFEWVRDYYLTDDREKEAERRTEAEEAFHKRLSVQMNTPKGNKNKTTKKRNASKKNKTGGTNSNASEREGKHSSAKTEAADQNKDQIEGQVSLFENGLAE</sequence>
<comment type="caution">
    <text evidence="2">The sequence shown here is derived from an EMBL/GenBank/DDBJ whole genome shotgun (WGS) entry which is preliminary data.</text>
</comment>
<evidence type="ECO:0000313" key="3">
    <source>
        <dbReference type="Proteomes" id="UP000261257"/>
    </source>
</evidence>
<proteinExistence type="predicted"/>
<dbReference type="AlphaFoldDB" id="A0A3E4U941"/>
<feature type="compositionally biased region" description="Basic and acidic residues" evidence="1">
    <location>
        <begin position="169"/>
        <end position="178"/>
    </location>
</feature>
<gene>
    <name evidence="2" type="ORF">DXC39_11595</name>
</gene>
<accession>A0A3E4U941</accession>
<evidence type="ECO:0000256" key="1">
    <source>
        <dbReference type="SAM" id="MobiDB-lite"/>
    </source>
</evidence>
<organism evidence="2 3">
    <name type="scientific">Hungatella hathewayi</name>
    <dbReference type="NCBI Taxonomy" id="154046"/>
    <lineage>
        <taxon>Bacteria</taxon>
        <taxon>Bacillati</taxon>
        <taxon>Bacillota</taxon>
        <taxon>Clostridia</taxon>
        <taxon>Lachnospirales</taxon>
        <taxon>Lachnospiraceae</taxon>
        <taxon>Hungatella</taxon>
    </lineage>
</organism>
<reference evidence="2 3" key="1">
    <citation type="submission" date="2018-08" db="EMBL/GenBank/DDBJ databases">
        <title>A genome reference for cultivated species of the human gut microbiota.</title>
        <authorList>
            <person name="Zou Y."/>
            <person name="Xue W."/>
            <person name="Luo G."/>
        </authorList>
    </citation>
    <scope>NUCLEOTIDE SEQUENCE [LARGE SCALE GENOMIC DNA]</scope>
    <source>
        <strain evidence="2 3">TF05-11AC</strain>
    </source>
</reference>